<sequence length="77" mass="9169">MCNCLTVQMDHCARVGAPEIIYSFKVYFFLLVLSQTNCHSRFTFTFIQIIIYFLTTHTYIYIFFTFICWLTIPSSFP</sequence>
<evidence type="ECO:0000313" key="2">
    <source>
        <dbReference type="Proteomes" id="UP001497535"/>
    </source>
</evidence>
<dbReference type="EMBL" id="CAVMJV010000003">
    <property type="protein sequence ID" value="CAK5019906.1"/>
    <property type="molecule type" value="Genomic_DNA"/>
</dbReference>
<name>A0ACB0XWC5_MELEN</name>
<comment type="caution">
    <text evidence="1">The sequence shown here is derived from an EMBL/GenBank/DDBJ whole genome shotgun (WGS) entry which is preliminary data.</text>
</comment>
<evidence type="ECO:0000313" key="1">
    <source>
        <dbReference type="EMBL" id="CAK5019906.1"/>
    </source>
</evidence>
<accession>A0ACB0XWC5</accession>
<protein>
    <submittedName>
        <fullName evidence="1">Uncharacterized protein</fullName>
    </submittedName>
</protein>
<organism evidence="1 2">
    <name type="scientific">Meloidogyne enterolobii</name>
    <name type="common">Root-knot nematode worm</name>
    <name type="synonym">Meloidogyne mayaguensis</name>
    <dbReference type="NCBI Taxonomy" id="390850"/>
    <lineage>
        <taxon>Eukaryota</taxon>
        <taxon>Metazoa</taxon>
        <taxon>Ecdysozoa</taxon>
        <taxon>Nematoda</taxon>
        <taxon>Chromadorea</taxon>
        <taxon>Rhabditida</taxon>
        <taxon>Tylenchina</taxon>
        <taxon>Tylenchomorpha</taxon>
        <taxon>Tylenchoidea</taxon>
        <taxon>Meloidogynidae</taxon>
        <taxon>Meloidogyninae</taxon>
        <taxon>Meloidogyne</taxon>
    </lineage>
</organism>
<reference evidence="1" key="1">
    <citation type="submission" date="2023-11" db="EMBL/GenBank/DDBJ databases">
        <authorList>
            <person name="Poullet M."/>
        </authorList>
    </citation>
    <scope>NUCLEOTIDE SEQUENCE</scope>
    <source>
        <strain evidence="1">E1834</strain>
    </source>
</reference>
<dbReference type="Proteomes" id="UP001497535">
    <property type="component" value="Unassembled WGS sequence"/>
</dbReference>
<proteinExistence type="predicted"/>
<gene>
    <name evidence="1" type="ORF">MENTE1834_LOCUS4278</name>
</gene>
<keyword evidence="2" id="KW-1185">Reference proteome</keyword>